<dbReference type="PRINTS" id="PR00190">
    <property type="entry name" value="ACTIN"/>
</dbReference>
<dbReference type="SUPFAM" id="SSF53067">
    <property type="entry name" value="Actin-like ATPase domain"/>
    <property type="match status" value="2"/>
</dbReference>
<evidence type="ECO:0000256" key="5">
    <source>
        <dbReference type="ARBA" id="ARBA00022801"/>
    </source>
</evidence>
<evidence type="ECO:0000256" key="8">
    <source>
        <dbReference type="ARBA" id="ARBA00049360"/>
    </source>
</evidence>
<evidence type="ECO:0000256" key="4">
    <source>
        <dbReference type="ARBA" id="ARBA00022741"/>
    </source>
</evidence>
<dbReference type="GO" id="GO:0016787">
    <property type="term" value="F:hydrolase activity"/>
    <property type="evidence" value="ECO:0007669"/>
    <property type="project" value="UniProtKB-KW"/>
</dbReference>
<evidence type="ECO:0000313" key="10">
    <source>
        <dbReference type="EMBL" id="AAA50195.1"/>
    </source>
</evidence>
<dbReference type="InterPro" id="IPR004000">
    <property type="entry name" value="Actin"/>
</dbReference>
<dbReference type="Gene3D" id="3.30.420.40">
    <property type="match status" value="2"/>
</dbReference>
<dbReference type="FunFam" id="3.30.420.40:FF:000291">
    <property type="entry name" value="Actin, alpha skeletal muscle"/>
    <property type="match status" value="1"/>
</dbReference>
<dbReference type="SMART" id="SM00268">
    <property type="entry name" value="ACTIN"/>
    <property type="match status" value="1"/>
</dbReference>
<evidence type="ECO:0000256" key="3">
    <source>
        <dbReference type="ARBA" id="ARBA00022490"/>
    </source>
</evidence>
<reference evidence="10" key="2">
    <citation type="submission" date="1994-02" db="EMBL/GenBank/DDBJ databases">
        <authorList>
            <person name="Hoffman D.C."/>
        </authorList>
    </citation>
    <scope>NUCLEOTIDE SEQUENCE</scope>
</reference>
<comment type="similarity">
    <text evidence="2 9">Belongs to the actin family.</text>
</comment>
<comment type="subcellular location">
    <subcellularLocation>
        <location evidence="1">Cytoplasm</location>
        <location evidence="1">Cytoskeleton</location>
    </subcellularLocation>
</comment>
<dbReference type="FunFam" id="3.90.640.10:FF:000007">
    <property type="entry name" value="Actin like 7B"/>
    <property type="match status" value="1"/>
</dbReference>
<evidence type="ECO:0000256" key="6">
    <source>
        <dbReference type="ARBA" id="ARBA00022840"/>
    </source>
</evidence>
<evidence type="ECO:0000256" key="1">
    <source>
        <dbReference type="ARBA" id="ARBA00004245"/>
    </source>
</evidence>
<dbReference type="GO" id="GO:0005856">
    <property type="term" value="C:cytoskeleton"/>
    <property type="evidence" value="ECO:0007669"/>
    <property type="project" value="UniProtKB-SubCell"/>
</dbReference>
<dbReference type="FunFam" id="3.30.420.40:FF:000218">
    <property type="entry name" value="actin, alpha sarcomeric/skeletal-like"/>
    <property type="match status" value="1"/>
</dbReference>
<keyword evidence="4" id="KW-0547">Nucleotide-binding</keyword>
<comment type="catalytic activity">
    <reaction evidence="8">
        <text>ATP + H2O = ADP + phosphate + H(+)</text>
        <dbReference type="Rhea" id="RHEA:13065"/>
        <dbReference type="ChEBI" id="CHEBI:15377"/>
        <dbReference type="ChEBI" id="CHEBI:15378"/>
        <dbReference type="ChEBI" id="CHEBI:30616"/>
        <dbReference type="ChEBI" id="CHEBI:43474"/>
        <dbReference type="ChEBI" id="CHEBI:456216"/>
    </reaction>
</comment>
<keyword evidence="3" id="KW-0963">Cytoplasm</keyword>
<sequence>MEEEVTAVVIDNGSGMCKAGFAGDDAPRSVFSTIVGRPKMPGIMVGLDQKEVYVGDEAQLKRGVLKIEQPIEHGIVKNWDDMEKVWHHTLYSELRVSPEEHPILMTEAPLNPKQNREKMTQIMFEVFNVLCLYVSVQGVLALYSSGRTSGVVLDSGDGVSHTVPIYEGYAIPHAISRIHLAGRDLTDYLKTLLAKRGYNFSTAAELEIVRDIKEKMCYVVNNYEEALKEADESHACEKNYELPDGRKILIGYERFKCAEILFSPQHAGHDLEGVHKYCYDSVMKCDVDVRRDLFQNIILSGGSTLFEGMGERMWQEIHQLAPSTNKIKILAPPERKYSVWLGGSILASLSTFQTMWINKQEYDESGPQIIHRKCF</sequence>
<dbReference type="AlphaFoldDB" id="Q94635"/>
<dbReference type="GO" id="GO:0005524">
    <property type="term" value="F:ATP binding"/>
    <property type="evidence" value="ECO:0007669"/>
    <property type="project" value="UniProtKB-KW"/>
</dbReference>
<keyword evidence="5" id="KW-0378">Hydrolase</keyword>
<protein>
    <submittedName>
        <fullName evidence="10">Actin II</fullName>
    </submittedName>
</protein>
<dbReference type="InterPro" id="IPR004001">
    <property type="entry name" value="Actin_CS"/>
</dbReference>
<evidence type="ECO:0000256" key="9">
    <source>
        <dbReference type="RuleBase" id="RU000487"/>
    </source>
</evidence>
<accession>Q94635</accession>
<proteinExistence type="inferred from homology"/>
<dbReference type="Pfam" id="PF00022">
    <property type="entry name" value="Actin"/>
    <property type="match status" value="1"/>
</dbReference>
<dbReference type="InterPro" id="IPR020902">
    <property type="entry name" value="Actin/actin-like_CS"/>
</dbReference>
<evidence type="ECO:0000256" key="2">
    <source>
        <dbReference type="ARBA" id="ARBA00006752"/>
    </source>
</evidence>
<dbReference type="EMBL" id="U06071">
    <property type="protein sequence ID" value="AAA50195.1"/>
    <property type="molecule type" value="Genomic_DNA"/>
</dbReference>
<keyword evidence="6" id="KW-0067">ATP-binding</keyword>
<evidence type="ECO:0000256" key="7">
    <source>
        <dbReference type="ARBA" id="ARBA00023212"/>
    </source>
</evidence>
<reference evidence="10" key="1">
    <citation type="journal article" date="1994" name="Gene">
        <title>The actin II-encoding gene in the macronucleus of Oxytricha nova.</title>
        <authorList>
            <person name="Mitcham J.L."/>
            <person name="Prescott D.M."/>
        </authorList>
    </citation>
    <scope>NUCLEOTIDE SEQUENCE</scope>
</reference>
<dbReference type="FunFam" id="3.30.420.40:FF:000058">
    <property type="entry name" value="Putative actin-related protein 5"/>
    <property type="match status" value="1"/>
</dbReference>
<dbReference type="PROSITE" id="PS01132">
    <property type="entry name" value="ACTINS_ACT_LIKE"/>
    <property type="match status" value="1"/>
</dbReference>
<dbReference type="PANTHER" id="PTHR11937">
    <property type="entry name" value="ACTIN"/>
    <property type="match status" value="1"/>
</dbReference>
<dbReference type="Gene3D" id="3.90.640.10">
    <property type="entry name" value="Actin, Chain A, domain 4"/>
    <property type="match status" value="1"/>
</dbReference>
<name>Q94635_STENO</name>
<dbReference type="PROSITE" id="PS00406">
    <property type="entry name" value="ACTINS_1"/>
    <property type="match status" value="1"/>
</dbReference>
<keyword evidence="7" id="KW-0206">Cytoskeleton</keyword>
<organism evidence="10">
    <name type="scientific">Sterkiella nova</name>
    <name type="common">Ciliate</name>
    <name type="synonym">Oxytricha nova</name>
    <dbReference type="NCBI Taxonomy" id="200597"/>
    <lineage>
        <taxon>Eukaryota</taxon>
        <taxon>Sar</taxon>
        <taxon>Alveolata</taxon>
        <taxon>Ciliophora</taxon>
        <taxon>Intramacronucleata</taxon>
        <taxon>Spirotrichea</taxon>
        <taxon>Stichotrichia</taxon>
        <taxon>Sporadotrichida</taxon>
        <taxon>Oxytrichidae</taxon>
        <taxon>Stylonychinae</taxon>
        <taxon>Sterkiella</taxon>
    </lineage>
</organism>
<dbReference type="InterPro" id="IPR043129">
    <property type="entry name" value="ATPase_NBD"/>
</dbReference>